<feature type="compositionally biased region" description="Polar residues" evidence="1">
    <location>
        <begin position="8"/>
        <end position="21"/>
    </location>
</feature>
<dbReference type="EMBL" id="CAJOAY010033209">
    <property type="protein sequence ID" value="CAF4437044.1"/>
    <property type="molecule type" value="Genomic_DNA"/>
</dbReference>
<feature type="compositionally biased region" description="Polar residues" evidence="1">
    <location>
        <begin position="31"/>
        <end position="40"/>
    </location>
</feature>
<accession>A0A820RGL8</accession>
<protein>
    <submittedName>
        <fullName evidence="2">Uncharacterized protein</fullName>
    </submittedName>
</protein>
<sequence>MDTENTNDEQNQSISKGTIQTKLRMKERSRSQTTPTNTDINDPENLDYEDIDDNHQVKQIHNSVKKINDEEKSSVDIQDEEEDKTLNNQQKINNGSSNNQAAASDEGEV</sequence>
<comment type="caution">
    <text evidence="2">The sequence shown here is derived from an EMBL/GenBank/DDBJ whole genome shotgun (WGS) entry which is preliminary data.</text>
</comment>
<name>A0A820RGL8_9BILA</name>
<evidence type="ECO:0000313" key="3">
    <source>
        <dbReference type="Proteomes" id="UP000663881"/>
    </source>
</evidence>
<feature type="compositionally biased region" description="Low complexity" evidence="1">
    <location>
        <begin position="93"/>
        <end position="109"/>
    </location>
</feature>
<evidence type="ECO:0000313" key="2">
    <source>
        <dbReference type="EMBL" id="CAF4437044.1"/>
    </source>
</evidence>
<reference evidence="2" key="1">
    <citation type="submission" date="2021-02" db="EMBL/GenBank/DDBJ databases">
        <authorList>
            <person name="Nowell W R."/>
        </authorList>
    </citation>
    <scope>NUCLEOTIDE SEQUENCE</scope>
</reference>
<dbReference type="AlphaFoldDB" id="A0A820RGL8"/>
<feature type="region of interest" description="Disordered" evidence="1">
    <location>
        <begin position="61"/>
        <end position="109"/>
    </location>
</feature>
<feature type="non-terminal residue" evidence="2">
    <location>
        <position position="1"/>
    </location>
</feature>
<dbReference type="Proteomes" id="UP000663881">
    <property type="component" value="Unassembled WGS sequence"/>
</dbReference>
<evidence type="ECO:0000256" key="1">
    <source>
        <dbReference type="SAM" id="MobiDB-lite"/>
    </source>
</evidence>
<feature type="region of interest" description="Disordered" evidence="1">
    <location>
        <begin position="1"/>
        <end position="49"/>
    </location>
</feature>
<organism evidence="2 3">
    <name type="scientific">Adineta steineri</name>
    <dbReference type="NCBI Taxonomy" id="433720"/>
    <lineage>
        <taxon>Eukaryota</taxon>
        <taxon>Metazoa</taxon>
        <taxon>Spiralia</taxon>
        <taxon>Gnathifera</taxon>
        <taxon>Rotifera</taxon>
        <taxon>Eurotatoria</taxon>
        <taxon>Bdelloidea</taxon>
        <taxon>Adinetida</taxon>
        <taxon>Adinetidae</taxon>
        <taxon>Adineta</taxon>
    </lineage>
</organism>
<proteinExistence type="predicted"/>
<gene>
    <name evidence="2" type="ORF">OKA104_LOCUS53405</name>
</gene>